<dbReference type="AlphaFoldDB" id="A0AAF0D9X5"/>
<dbReference type="Proteomes" id="UP001219355">
    <property type="component" value="Chromosome 1"/>
</dbReference>
<reference evidence="2" key="1">
    <citation type="submission" date="2023-03" db="EMBL/GenBank/DDBJ databases">
        <title>Emydomyces testavorans Genome Sequence.</title>
        <authorList>
            <person name="Hoyer L."/>
        </authorList>
    </citation>
    <scope>NUCLEOTIDE SEQUENCE</scope>
    <source>
        <strain evidence="2">16-2883</strain>
    </source>
</reference>
<proteinExistence type="predicted"/>
<dbReference type="Pfam" id="PF25459">
    <property type="entry name" value="AIM3_BBC1_C"/>
    <property type="match status" value="1"/>
</dbReference>
<name>A0AAF0D9X5_9EURO</name>
<gene>
    <name evidence="2" type="ORF">PRK78_000044</name>
</gene>
<sequence length="300" mass="32873">MHSHPSENIPLALSTNWFLTSPPTFPYPGLRAHAPIATATYTWEYIERIDPDPNGAIHPGTLSQDWTFIGAVQWELDMSISKIRVRWNSANVSGTVRADIKHIAGSAPAPSKDLTPEQLRCASEWYAPHILSFARSHLGTSVADGECWSFACAALKFTRSAALREGHEPPMPSMGRVHGQCILDWSVCSLVPAVGILQAAEVRPGDIIELSDAHFRHQQVLLGGLARGEENVRLSAHTAIVESVNGEKIGVIEQNARVKKLVVEGEYNLADMVKGTVKVFRAVGRSELERVSLDGVCKEW</sequence>
<accession>A0AAF0D9X5</accession>
<dbReference type="Gene3D" id="3.90.1720.60">
    <property type="match status" value="1"/>
</dbReference>
<feature type="domain" description="BBC1/AIM3 cysteine proteinase-fold" evidence="1">
    <location>
        <begin position="109"/>
        <end position="287"/>
    </location>
</feature>
<protein>
    <recommendedName>
        <fullName evidence="1">BBC1/AIM3 cysteine proteinase-fold domain-containing protein</fullName>
    </recommendedName>
</protein>
<evidence type="ECO:0000259" key="1">
    <source>
        <dbReference type="Pfam" id="PF25459"/>
    </source>
</evidence>
<evidence type="ECO:0000313" key="3">
    <source>
        <dbReference type="Proteomes" id="UP001219355"/>
    </source>
</evidence>
<dbReference type="EMBL" id="CP120627">
    <property type="protein sequence ID" value="WEW54624.1"/>
    <property type="molecule type" value="Genomic_DNA"/>
</dbReference>
<organism evidence="2 3">
    <name type="scientific">Emydomyces testavorans</name>
    <dbReference type="NCBI Taxonomy" id="2070801"/>
    <lineage>
        <taxon>Eukaryota</taxon>
        <taxon>Fungi</taxon>
        <taxon>Dikarya</taxon>
        <taxon>Ascomycota</taxon>
        <taxon>Pezizomycotina</taxon>
        <taxon>Eurotiomycetes</taxon>
        <taxon>Eurotiomycetidae</taxon>
        <taxon>Onygenales</taxon>
        <taxon>Nannizziopsiaceae</taxon>
        <taxon>Emydomyces</taxon>
    </lineage>
</organism>
<keyword evidence="3" id="KW-1185">Reference proteome</keyword>
<dbReference type="InterPro" id="IPR057402">
    <property type="entry name" value="AIM3_BBC1_C"/>
</dbReference>
<evidence type="ECO:0000313" key="2">
    <source>
        <dbReference type="EMBL" id="WEW54624.1"/>
    </source>
</evidence>